<organism evidence="1">
    <name type="scientific">viral metagenome</name>
    <dbReference type="NCBI Taxonomy" id="1070528"/>
    <lineage>
        <taxon>unclassified sequences</taxon>
        <taxon>metagenomes</taxon>
        <taxon>organismal metagenomes</taxon>
    </lineage>
</organism>
<dbReference type="EMBL" id="MT143887">
    <property type="protein sequence ID" value="QJB04658.1"/>
    <property type="molecule type" value="Genomic_DNA"/>
</dbReference>
<evidence type="ECO:0000313" key="2">
    <source>
        <dbReference type="EMBL" id="QJB04658.1"/>
    </source>
</evidence>
<reference evidence="1" key="1">
    <citation type="submission" date="2020-03" db="EMBL/GenBank/DDBJ databases">
        <title>The deep terrestrial virosphere.</title>
        <authorList>
            <person name="Holmfeldt K."/>
            <person name="Nilsson E."/>
            <person name="Simone D."/>
            <person name="Lopez-Fernandez M."/>
            <person name="Wu X."/>
            <person name="de Brujin I."/>
            <person name="Lundin D."/>
            <person name="Andersson A."/>
            <person name="Bertilsson S."/>
            <person name="Dopson M."/>
        </authorList>
    </citation>
    <scope>NUCLEOTIDE SEQUENCE</scope>
    <source>
        <strain evidence="1">MM171A00291</strain>
        <strain evidence="2">MM171B00223</strain>
    </source>
</reference>
<dbReference type="EMBL" id="MT143699">
    <property type="protein sequence ID" value="QJB00714.1"/>
    <property type="molecule type" value="Genomic_DNA"/>
</dbReference>
<protein>
    <submittedName>
        <fullName evidence="1">Uncharacterized protein</fullName>
    </submittedName>
</protein>
<accession>A0A6M3M0U0</accession>
<sequence>MNTYTTKNYLKAVINYEKIIAMIKTQDHERCGIEVFFDNYAFEVWYGDDEKARDEDFENIQKKLENKETP</sequence>
<dbReference type="AlphaFoldDB" id="A0A6M3M0U0"/>
<evidence type="ECO:0000313" key="1">
    <source>
        <dbReference type="EMBL" id="QJB00714.1"/>
    </source>
</evidence>
<name>A0A6M3M0U0_9ZZZZ</name>
<proteinExistence type="predicted"/>
<gene>
    <name evidence="1" type="ORF">MM171A00291_0022</name>
    <name evidence="2" type="ORF">MM171B00223_0035</name>
</gene>